<comment type="similarity">
    <text evidence="2">Belongs to the WD repeat MET30/SCONB/SCON-2 family.</text>
</comment>
<reference evidence="11" key="1">
    <citation type="submission" date="2021-01" db="EMBL/GenBank/DDBJ databases">
        <title>Chromosome-level genome assembly of a human fungal pathogen reveals clustering of transcriptionally co-regulated genes.</title>
        <authorList>
            <person name="Voorhies M."/>
            <person name="Cohen S."/>
            <person name="Shea T.P."/>
            <person name="Petrus S."/>
            <person name="Munoz J.F."/>
            <person name="Poplawski S."/>
            <person name="Goldman W.E."/>
            <person name="Michael T."/>
            <person name="Cuomo C.A."/>
            <person name="Sil A."/>
            <person name="Beyhan S."/>
        </authorList>
    </citation>
    <scope>NUCLEOTIDE SEQUENCE</scope>
    <source>
        <strain evidence="11">WU24</strain>
    </source>
</reference>
<dbReference type="PROSITE" id="PS50082">
    <property type="entry name" value="WD_REPEATS_2"/>
    <property type="match status" value="5"/>
</dbReference>
<dbReference type="InterPro" id="IPR036047">
    <property type="entry name" value="F-box-like_dom_sf"/>
</dbReference>
<evidence type="ECO:0000256" key="2">
    <source>
        <dbReference type="ARBA" id="ARBA00007968"/>
    </source>
</evidence>
<dbReference type="InterPro" id="IPR036322">
    <property type="entry name" value="WD40_repeat_dom_sf"/>
</dbReference>
<evidence type="ECO:0000256" key="8">
    <source>
        <dbReference type="ARBA" id="ARBA00032113"/>
    </source>
</evidence>
<feature type="repeat" description="WD" evidence="9">
    <location>
        <begin position="654"/>
        <end position="695"/>
    </location>
</feature>
<comment type="function">
    <text evidence="1">Component of the SCF(sconB) E3 ubiquitin ligase complex involved in the regulation of sulfur metabolite repression, probably by mediating the inactivation or degradation of the metR transcription factor.</text>
</comment>
<dbReference type="SMART" id="SM00320">
    <property type="entry name" value="WD40"/>
    <property type="match status" value="6"/>
</dbReference>
<dbReference type="SMART" id="SM00256">
    <property type="entry name" value="FBOX"/>
    <property type="match status" value="1"/>
</dbReference>
<dbReference type="CDD" id="cd00200">
    <property type="entry name" value="WD40"/>
    <property type="match status" value="1"/>
</dbReference>
<feature type="repeat" description="WD" evidence="9">
    <location>
        <begin position="491"/>
        <end position="530"/>
    </location>
</feature>
<evidence type="ECO:0000313" key="11">
    <source>
        <dbReference type="EMBL" id="QSS60037.1"/>
    </source>
</evidence>
<name>A0A8A1M759_AJECA</name>
<dbReference type="OrthoDB" id="19711at2759"/>
<sequence>MSPNTAANPPRPVRRRPSLLASFRPKTAIAGADLPLPPLPSRPHTGVWVPHKDGSYREAVSPFSHEIAVCDSSARKQHHQQQQQVQSGSFATPNFLDLEPENHNVFPLLKTRHRASKSFSNLRHGVTHELRAVARRLSLTIRHKSSKYSLSVPMAGNDDGNTSDDYRSADSGAVVGFQTCRSFHGPSASSLNTLNRHGSPPPPLPYVTDPIPGNGSEPPILPDDLSRGAAARAAAAAQNEMVKIGRVSSQDDSKIFEFETAPIEESDVAGDSESGIDVNLQNRVDVSEDDSEVVRKNPMDYLPAELMAHVLSFLDSDSLKQAELVSHQWHELASSHHVWRAALWHEYKRWPKAGKLANGQPKYMGLGRIRPNQDWKKMFAVRRALESRWKKGKAAAIFLHGHKDSVYCVQFDENKILTGSRDRTIRVWDAHYPWPCIKVIGVPPDPPSPFRQGRLVFEAPEDDESARLPFISICPTIHSSPDHVTPASATGDYHRGSILCLQYDDEILVTGSSDHICIVWDIKNDYKAIRRLTGHQAGVLDVCFDDKYIVSCSKDTTICIWDRRTGELVKRLLGHRGPVNSVQLRGELIVSASGDGVAKLWNITSGLCIKEFTSRNRGLACVEFSEDARTILAGGNDELIYQFDANTGELVNELKGHWALVRSLHMDSTNGRIVSGSYDRSVRVYDAASGQLSISLTTWTSSWILGAKSDYRRIVAAGQDGRAVIMDFGYGLDGIEMLEE</sequence>
<dbReference type="PROSITE" id="PS50294">
    <property type="entry name" value="WD_REPEATS_REGION"/>
    <property type="match status" value="4"/>
</dbReference>
<dbReference type="AlphaFoldDB" id="A0A8A1M759"/>
<dbReference type="Proteomes" id="UP000663671">
    <property type="component" value="Chromosome 4"/>
</dbReference>
<dbReference type="SUPFAM" id="SSF50978">
    <property type="entry name" value="WD40 repeat-like"/>
    <property type="match status" value="1"/>
</dbReference>
<dbReference type="Gene3D" id="1.20.1280.50">
    <property type="match status" value="1"/>
</dbReference>
<feature type="domain" description="F-box" evidence="10">
    <location>
        <begin position="296"/>
        <end position="342"/>
    </location>
</feature>
<dbReference type="PROSITE" id="PS50181">
    <property type="entry name" value="FBOX"/>
    <property type="match status" value="1"/>
</dbReference>
<feature type="repeat" description="WD" evidence="9">
    <location>
        <begin position="572"/>
        <end position="611"/>
    </location>
</feature>
<dbReference type="EMBL" id="CP069110">
    <property type="protein sequence ID" value="QSS60037.1"/>
    <property type="molecule type" value="Genomic_DNA"/>
</dbReference>
<dbReference type="InterPro" id="IPR019775">
    <property type="entry name" value="WD40_repeat_CS"/>
</dbReference>
<dbReference type="Gene3D" id="2.130.10.10">
    <property type="entry name" value="YVTN repeat-like/Quinoprotein amine dehydrogenase"/>
    <property type="match status" value="2"/>
</dbReference>
<feature type="repeat" description="WD" evidence="9">
    <location>
        <begin position="532"/>
        <end position="571"/>
    </location>
</feature>
<accession>A0A8A1M759</accession>
<dbReference type="InterPro" id="IPR001680">
    <property type="entry name" value="WD40_rpt"/>
</dbReference>
<dbReference type="Pfam" id="PF12937">
    <property type="entry name" value="F-box-like"/>
    <property type="match status" value="1"/>
</dbReference>
<protein>
    <recommendedName>
        <fullName evidence="4">Probable E3 ubiquitin ligase complex SCF subunit sconB</fullName>
    </recommendedName>
    <alternativeName>
        <fullName evidence="8">Sulfur controller B</fullName>
    </alternativeName>
    <alternativeName>
        <fullName evidence="7">Sulfur metabolite repression control protein B</fullName>
    </alternativeName>
</protein>
<keyword evidence="6" id="KW-0677">Repeat</keyword>
<dbReference type="InterPro" id="IPR020472">
    <property type="entry name" value="WD40_PAC1"/>
</dbReference>
<keyword evidence="5 9" id="KW-0853">WD repeat</keyword>
<dbReference type="InterPro" id="IPR015943">
    <property type="entry name" value="WD40/YVTN_repeat-like_dom_sf"/>
</dbReference>
<dbReference type="PANTHER" id="PTHR22847:SF745">
    <property type="entry name" value="F-BOX_WD REPEAT-CONTAINING PROTEIN 7"/>
    <property type="match status" value="1"/>
</dbReference>
<feature type="repeat" description="WD" evidence="9">
    <location>
        <begin position="399"/>
        <end position="429"/>
    </location>
</feature>
<organism evidence="11 12">
    <name type="scientific">Ajellomyces capsulatus</name>
    <name type="common">Darling's disease fungus</name>
    <name type="synonym">Histoplasma capsulatum</name>
    <dbReference type="NCBI Taxonomy" id="5037"/>
    <lineage>
        <taxon>Eukaryota</taxon>
        <taxon>Fungi</taxon>
        <taxon>Dikarya</taxon>
        <taxon>Ascomycota</taxon>
        <taxon>Pezizomycotina</taxon>
        <taxon>Eurotiomycetes</taxon>
        <taxon>Eurotiomycetidae</taxon>
        <taxon>Onygenales</taxon>
        <taxon>Ajellomycetaceae</taxon>
        <taxon>Histoplasma</taxon>
    </lineage>
</organism>
<dbReference type="VEuPathDB" id="FungiDB:I7I51_04833"/>
<evidence type="ECO:0000256" key="6">
    <source>
        <dbReference type="ARBA" id="ARBA00022737"/>
    </source>
</evidence>
<dbReference type="SUPFAM" id="SSF81383">
    <property type="entry name" value="F-box domain"/>
    <property type="match status" value="1"/>
</dbReference>
<gene>
    <name evidence="11" type="ORF">I7I51_04833</name>
</gene>
<dbReference type="PANTHER" id="PTHR22847">
    <property type="entry name" value="WD40 REPEAT PROTEIN"/>
    <property type="match status" value="1"/>
</dbReference>
<evidence type="ECO:0000256" key="3">
    <source>
        <dbReference type="ARBA" id="ARBA00011725"/>
    </source>
</evidence>
<dbReference type="PRINTS" id="PR00320">
    <property type="entry name" value="GPROTEINBRPT"/>
</dbReference>
<evidence type="ECO:0000313" key="12">
    <source>
        <dbReference type="Proteomes" id="UP000663671"/>
    </source>
</evidence>
<evidence type="ECO:0000256" key="7">
    <source>
        <dbReference type="ARBA" id="ARBA00030034"/>
    </source>
</evidence>
<dbReference type="Pfam" id="PF00400">
    <property type="entry name" value="WD40"/>
    <property type="match status" value="5"/>
</dbReference>
<dbReference type="PROSITE" id="PS00678">
    <property type="entry name" value="WD_REPEATS_1"/>
    <property type="match status" value="2"/>
</dbReference>
<evidence type="ECO:0000256" key="9">
    <source>
        <dbReference type="PROSITE-ProRule" id="PRU00221"/>
    </source>
</evidence>
<evidence type="ECO:0000256" key="5">
    <source>
        <dbReference type="ARBA" id="ARBA00022574"/>
    </source>
</evidence>
<proteinExistence type="inferred from homology"/>
<comment type="subunit">
    <text evidence="3">Component of the SCF(sconB) E3 ubiquitin ligase complex.</text>
</comment>
<evidence type="ECO:0000256" key="1">
    <source>
        <dbReference type="ARBA" id="ARBA00002730"/>
    </source>
</evidence>
<dbReference type="InterPro" id="IPR001810">
    <property type="entry name" value="F-box_dom"/>
</dbReference>
<evidence type="ECO:0000256" key="4">
    <source>
        <dbReference type="ARBA" id="ARBA00015819"/>
    </source>
</evidence>
<evidence type="ECO:0000259" key="10">
    <source>
        <dbReference type="PROSITE" id="PS50181"/>
    </source>
</evidence>